<dbReference type="eggNOG" id="ENOG50321GG">
    <property type="taxonomic scope" value="Bacteria"/>
</dbReference>
<evidence type="ECO:0000313" key="2">
    <source>
        <dbReference type="EMBL" id="BAG21868.1"/>
    </source>
</evidence>
<feature type="transmembrane region" description="Helical" evidence="1">
    <location>
        <begin position="156"/>
        <end position="177"/>
    </location>
</feature>
<keyword evidence="1" id="KW-0812">Transmembrane</keyword>
<dbReference type="AlphaFoldDB" id="B1VY83"/>
<protein>
    <submittedName>
        <fullName evidence="2">Uncharacterized protein</fullName>
    </submittedName>
</protein>
<keyword evidence="1" id="KW-0472">Membrane</keyword>
<dbReference type="Proteomes" id="UP000001685">
    <property type="component" value="Chromosome"/>
</dbReference>
<dbReference type="HOGENOM" id="CLU_816167_0_0_11"/>
<feature type="transmembrane region" description="Helical" evidence="1">
    <location>
        <begin position="251"/>
        <end position="271"/>
    </location>
</feature>
<organism evidence="2 3">
    <name type="scientific">Streptomyces griseus subsp. griseus (strain JCM 4626 / CBS 651.72 / NBRC 13350 / KCC S-0626 / ISP 5235)</name>
    <dbReference type="NCBI Taxonomy" id="455632"/>
    <lineage>
        <taxon>Bacteria</taxon>
        <taxon>Bacillati</taxon>
        <taxon>Actinomycetota</taxon>
        <taxon>Actinomycetes</taxon>
        <taxon>Kitasatosporales</taxon>
        <taxon>Streptomycetaceae</taxon>
        <taxon>Streptomyces</taxon>
    </lineage>
</organism>
<feature type="transmembrane region" description="Helical" evidence="1">
    <location>
        <begin position="125"/>
        <end position="144"/>
    </location>
</feature>
<feature type="transmembrane region" description="Helical" evidence="1">
    <location>
        <begin position="74"/>
        <end position="91"/>
    </location>
</feature>
<dbReference type="PATRIC" id="fig|455632.4.peg.5154"/>
<proteinExistence type="predicted"/>
<feature type="transmembrane region" description="Helical" evidence="1">
    <location>
        <begin position="189"/>
        <end position="208"/>
    </location>
</feature>
<sequence length="349" mass="36267">MTADQAPIPARTRIGAAVGLLLLSPICAEYLIGYDQIISNPLDMLTGLLVLGPLYGTVAVLIREAARRTGRGWPTMLLLSAAFGLVQAGVVDQSLFNPDFVDEASWDDDRLPTFVAGLGVSVKHVVGFVGGHVIWSFCAPIGVVESCVPRIADRPWLGRAGITVMVVLYGLGALVIFKEHSKHFLATPAQFGTVALFALGLAVAAFALPRRRPGGGDGSGGRGSGGRVPPPWAVGCGAVVLMGAHQLSSPGWGGVALNVAAWALAGGALLWWSGRQDWGPVHVLAVCGAALVVNAALSFVVEPLGDASPVLKYGANAVLMIVVLLLLGWARRRVRSTAAPRPLEGARSA</sequence>
<accession>B1VY83</accession>
<dbReference type="KEGG" id="sgr:SGR_5039"/>
<dbReference type="EMBL" id="AP009493">
    <property type="protein sequence ID" value="BAG21868.1"/>
    <property type="molecule type" value="Genomic_DNA"/>
</dbReference>
<gene>
    <name evidence="2" type="ordered locus">SGR_5039</name>
</gene>
<keyword evidence="1" id="KW-1133">Transmembrane helix</keyword>
<evidence type="ECO:0000313" key="3">
    <source>
        <dbReference type="Proteomes" id="UP000001685"/>
    </source>
</evidence>
<feature type="transmembrane region" description="Helical" evidence="1">
    <location>
        <begin position="228"/>
        <end position="245"/>
    </location>
</feature>
<feature type="transmembrane region" description="Helical" evidence="1">
    <location>
        <begin position="313"/>
        <end position="330"/>
    </location>
</feature>
<reference evidence="3" key="1">
    <citation type="journal article" date="2008" name="J. Bacteriol.">
        <title>Genome sequence of the streptomycin-producing microorganism Streptomyces griseus IFO 13350.</title>
        <authorList>
            <person name="Ohnishi Y."/>
            <person name="Ishikawa J."/>
            <person name="Hara H."/>
            <person name="Suzuki H."/>
            <person name="Ikenoya M."/>
            <person name="Ikeda H."/>
            <person name="Yamashita A."/>
            <person name="Hattori M."/>
            <person name="Horinouchi S."/>
        </authorList>
    </citation>
    <scope>NUCLEOTIDE SEQUENCE [LARGE SCALE GENOMIC DNA]</scope>
    <source>
        <strain evidence="3">JCM 4626 / NBRC 13350</strain>
    </source>
</reference>
<evidence type="ECO:0000256" key="1">
    <source>
        <dbReference type="SAM" id="Phobius"/>
    </source>
</evidence>
<name>B1VY83_STRGG</name>
<feature type="transmembrane region" description="Helical" evidence="1">
    <location>
        <begin position="44"/>
        <end position="62"/>
    </location>
</feature>
<dbReference type="RefSeq" id="WP_012381040.1">
    <property type="nucleotide sequence ID" value="NC_010572.1"/>
</dbReference>
<feature type="transmembrane region" description="Helical" evidence="1">
    <location>
        <begin position="283"/>
        <end position="301"/>
    </location>
</feature>